<evidence type="ECO:0000313" key="3">
    <source>
        <dbReference type="Proteomes" id="UP001151002"/>
    </source>
</evidence>
<dbReference type="InterPro" id="IPR010982">
    <property type="entry name" value="Lambda_DNA-bd_dom_sf"/>
</dbReference>
<protein>
    <submittedName>
        <fullName evidence="2">Helix-turn-helix transcriptional regulator</fullName>
    </submittedName>
</protein>
<dbReference type="RefSeq" id="WP_267565733.1">
    <property type="nucleotide sequence ID" value="NZ_JAPNTZ010000009.1"/>
</dbReference>
<dbReference type="SUPFAM" id="SSF47413">
    <property type="entry name" value="lambda repressor-like DNA-binding domains"/>
    <property type="match status" value="1"/>
</dbReference>
<dbReference type="Proteomes" id="UP001151002">
    <property type="component" value="Unassembled WGS sequence"/>
</dbReference>
<gene>
    <name evidence="2" type="ORF">OWR29_25390</name>
</gene>
<dbReference type="InterPro" id="IPR001387">
    <property type="entry name" value="Cro/C1-type_HTH"/>
</dbReference>
<dbReference type="EMBL" id="JAPNTZ010000009">
    <property type="protein sequence ID" value="MCY1141346.1"/>
    <property type="molecule type" value="Genomic_DNA"/>
</dbReference>
<evidence type="ECO:0000259" key="1">
    <source>
        <dbReference type="PROSITE" id="PS50943"/>
    </source>
</evidence>
<proteinExistence type="predicted"/>
<sequence length="80" mass="8805">MPEHDHEGFVLRLDRFDELTAQKGWMTDQQKAAGVGVSHTTLGRIRRGLSQPGARFIANTTNALGVAVEDLFTQPEVTRG</sequence>
<keyword evidence="3" id="KW-1185">Reference proteome</keyword>
<dbReference type="PROSITE" id="PS50943">
    <property type="entry name" value="HTH_CROC1"/>
    <property type="match status" value="1"/>
</dbReference>
<accession>A0ABT4B4D4</accession>
<dbReference type="Gene3D" id="1.10.260.40">
    <property type="entry name" value="lambda repressor-like DNA-binding domains"/>
    <property type="match status" value="1"/>
</dbReference>
<feature type="domain" description="HTH cro/C1-type" evidence="1">
    <location>
        <begin position="32"/>
        <end position="71"/>
    </location>
</feature>
<dbReference type="CDD" id="cd00093">
    <property type="entry name" value="HTH_XRE"/>
    <property type="match status" value="1"/>
</dbReference>
<evidence type="ECO:0000313" key="2">
    <source>
        <dbReference type="EMBL" id="MCY1141346.1"/>
    </source>
</evidence>
<organism evidence="2 3">
    <name type="scientific">Paractinoplanes pyxinae</name>
    <dbReference type="NCBI Taxonomy" id="2997416"/>
    <lineage>
        <taxon>Bacteria</taxon>
        <taxon>Bacillati</taxon>
        <taxon>Actinomycetota</taxon>
        <taxon>Actinomycetes</taxon>
        <taxon>Micromonosporales</taxon>
        <taxon>Micromonosporaceae</taxon>
        <taxon>Paractinoplanes</taxon>
    </lineage>
</organism>
<comment type="caution">
    <text evidence="2">The sequence shown here is derived from an EMBL/GenBank/DDBJ whole genome shotgun (WGS) entry which is preliminary data.</text>
</comment>
<reference evidence="2" key="1">
    <citation type="submission" date="2022-11" db="EMBL/GenBank/DDBJ databases">
        <authorList>
            <person name="Somphong A."/>
            <person name="Phongsopitanun W."/>
        </authorList>
    </citation>
    <scope>NUCLEOTIDE SEQUENCE</scope>
    <source>
        <strain evidence="2">Pm04-4</strain>
    </source>
</reference>
<name>A0ABT4B4D4_9ACTN</name>